<dbReference type="PROSITE" id="PS01081">
    <property type="entry name" value="HTH_TETR_1"/>
    <property type="match status" value="1"/>
</dbReference>
<sequence length="184" mass="19937">MIGGMEREVGRTGPGRPRRSGVSHQVLIATRELISERGYAGASVDQIATTAGVAKTTVYRRWPTKTELAVAALVDALGDLPEPRSLDDAVRWLADRVRDRQVHRLLTGLSAESVHDDGLRTELRRRLRDPYVAALGAQWQSSPEAATLAFDLVVGTLLQRATMTGSVDDESVADVAALAARVLR</sequence>
<dbReference type="Proteomes" id="UP001501771">
    <property type="component" value="Unassembled WGS sequence"/>
</dbReference>
<dbReference type="PANTHER" id="PTHR30055">
    <property type="entry name" value="HTH-TYPE TRANSCRIPTIONAL REGULATOR RUTR"/>
    <property type="match status" value="1"/>
</dbReference>
<dbReference type="SUPFAM" id="SSF46689">
    <property type="entry name" value="Homeodomain-like"/>
    <property type="match status" value="1"/>
</dbReference>
<accession>A0ABP5L8U2</accession>
<gene>
    <name evidence="5" type="ORF">GCM10009844_13480</name>
</gene>
<name>A0ABP5L8U2_9ACTN</name>
<dbReference type="PANTHER" id="PTHR30055:SF230">
    <property type="entry name" value="TRANSCRIPTIONAL REGULATORY PROTEIN (PROBABLY TETR-FAMILY)-RELATED"/>
    <property type="match status" value="1"/>
</dbReference>
<dbReference type="PROSITE" id="PS50977">
    <property type="entry name" value="HTH_TETR_2"/>
    <property type="match status" value="1"/>
</dbReference>
<evidence type="ECO:0000256" key="1">
    <source>
        <dbReference type="ARBA" id="ARBA00023125"/>
    </source>
</evidence>
<dbReference type="Pfam" id="PF00440">
    <property type="entry name" value="TetR_N"/>
    <property type="match status" value="1"/>
</dbReference>
<feature type="domain" description="HTH tetR-type" evidence="4">
    <location>
        <begin position="20"/>
        <end position="80"/>
    </location>
</feature>
<evidence type="ECO:0000256" key="3">
    <source>
        <dbReference type="SAM" id="MobiDB-lite"/>
    </source>
</evidence>
<keyword evidence="6" id="KW-1185">Reference proteome</keyword>
<proteinExistence type="predicted"/>
<evidence type="ECO:0000259" key="4">
    <source>
        <dbReference type="PROSITE" id="PS50977"/>
    </source>
</evidence>
<feature type="DNA-binding region" description="H-T-H motif" evidence="2">
    <location>
        <begin position="43"/>
        <end position="62"/>
    </location>
</feature>
<evidence type="ECO:0000313" key="6">
    <source>
        <dbReference type="Proteomes" id="UP001501771"/>
    </source>
</evidence>
<reference evidence="6" key="1">
    <citation type="journal article" date="2019" name="Int. J. Syst. Evol. Microbiol.">
        <title>The Global Catalogue of Microorganisms (GCM) 10K type strain sequencing project: providing services to taxonomists for standard genome sequencing and annotation.</title>
        <authorList>
            <consortium name="The Broad Institute Genomics Platform"/>
            <consortium name="The Broad Institute Genome Sequencing Center for Infectious Disease"/>
            <person name="Wu L."/>
            <person name="Ma J."/>
        </authorList>
    </citation>
    <scope>NUCLEOTIDE SEQUENCE [LARGE SCALE GENOMIC DNA]</scope>
    <source>
        <strain evidence="6">JCM 16022</strain>
    </source>
</reference>
<feature type="region of interest" description="Disordered" evidence="3">
    <location>
        <begin position="1"/>
        <end position="22"/>
    </location>
</feature>
<dbReference type="InterPro" id="IPR009057">
    <property type="entry name" value="Homeodomain-like_sf"/>
</dbReference>
<comment type="caution">
    <text evidence="5">The sequence shown here is derived from an EMBL/GenBank/DDBJ whole genome shotgun (WGS) entry which is preliminary data.</text>
</comment>
<dbReference type="Gene3D" id="1.10.357.10">
    <property type="entry name" value="Tetracycline Repressor, domain 2"/>
    <property type="match status" value="1"/>
</dbReference>
<protein>
    <submittedName>
        <fullName evidence="5">TetR/AcrR family transcriptional regulator</fullName>
    </submittedName>
</protein>
<dbReference type="InterPro" id="IPR023772">
    <property type="entry name" value="DNA-bd_HTH_TetR-type_CS"/>
</dbReference>
<keyword evidence="1 2" id="KW-0238">DNA-binding</keyword>
<dbReference type="EMBL" id="BAAAQR010000003">
    <property type="protein sequence ID" value="GAA2142372.1"/>
    <property type="molecule type" value="Genomic_DNA"/>
</dbReference>
<feature type="compositionally biased region" description="Basic and acidic residues" evidence="3">
    <location>
        <begin position="1"/>
        <end position="10"/>
    </location>
</feature>
<evidence type="ECO:0000256" key="2">
    <source>
        <dbReference type="PROSITE-ProRule" id="PRU00335"/>
    </source>
</evidence>
<dbReference type="PRINTS" id="PR00455">
    <property type="entry name" value="HTHTETR"/>
</dbReference>
<dbReference type="InterPro" id="IPR050109">
    <property type="entry name" value="HTH-type_TetR-like_transc_reg"/>
</dbReference>
<dbReference type="InterPro" id="IPR001647">
    <property type="entry name" value="HTH_TetR"/>
</dbReference>
<organism evidence="5 6">
    <name type="scientific">Nocardioides koreensis</name>
    <dbReference type="NCBI Taxonomy" id="433651"/>
    <lineage>
        <taxon>Bacteria</taxon>
        <taxon>Bacillati</taxon>
        <taxon>Actinomycetota</taxon>
        <taxon>Actinomycetes</taxon>
        <taxon>Propionibacteriales</taxon>
        <taxon>Nocardioidaceae</taxon>
        <taxon>Nocardioides</taxon>
    </lineage>
</organism>
<evidence type="ECO:0000313" key="5">
    <source>
        <dbReference type="EMBL" id="GAA2142372.1"/>
    </source>
</evidence>